<accession>A0A9W8RR84</accession>
<dbReference type="InterPro" id="IPR019826">
    <property type="entry name" value="Carboxylesterase_B_AS"/>
</dbReference>
<dbReference type="EMBL" id="JAOQAZ010000032">
    <property type="protein sequence ID" value="KAJ4249865.1"/>
    <property type="molecule type" value="Genomic_DNA"/>
</dbReference>
<evidence type="ECO:0000256" key="1">
    <source>
        <dbReference type="ARBA" id="ARBA00004613"/>
    </source>
</evidence>
<evidence type="ECO:0000259" key="9">
    <source>
        <dbReference type="Pfam" id="PF00135"/>
    </source>
</evidence>
<reference evidence="10" key="1">
    <citation type="submission" date="2022-09" db="EMBL/GenBank/DDBJ databases">
        <title>Fusarium specimens isolated from Avocado Roots.</title>
        <authorList>
            <person name="Stajich J."/>
            <person name="Roper C."/>
            <person name="Heimlech-Rivalta G."/>
        </authorList>
    </citation>
    <scope>NUCLEOTIDE SEQUENCE</scope>
    <source>
        <strain evidence="10">CF00136</strain>
    </source>
</reference>
<keyword evidence="5 8" id="KW-0378">Hydrolase</keyword>
<keyword evidence="7" id="KW-0325">Glycoprotein</keyword>
<evidence type="ECO:0000256" key="5">
    <source>
        <dbReference type="ARBA" id="ARBA00022801"/>
    </source>
</evidence>
<dbReference type="AlphaFoldDB" id="A0A9W8RR84"/>
<comment type="caution">
    <text evidence="10">The sequence shown here is derived from an EMBL/GenBank/DDBJ whole genome shotgun (WGS) entry which is preliminary data.</text>
</comment>
<proteinExistence type="inferred from homology"/>
<dbReference type="SUPFAM" id="SSF53474">
    <property type="entry name" value="alpha/beta-Hydrolases"/>
    <property type="match status" value="1"/>
</dbReference>
<keyword evidence="6" id="KW-0443">Lipid metabolism</keyword>
<evidence type="ECO:0000256" key="3">
    <source>
        <dbReference type="ARBA" id="ARBA00022525"/>
    </source>
</evidence>
<evidence type="ECO:0000256" key="7">
    <source>
        <dbReference type="ARBA" id="ARBA00023180"/>
    </source>
</evidence>
<dbReference type="GO" id="GO:0006629">
    <property type="term" value="P:lipid metabolic process"/>
    <property type="evidence" value="ECO:0007669"/>
    <property type="project" value="UniProtKB-KW"/>
</dbReference>
<dbReference type="InterPro" id="IPR050309">
    <property type="entry name" value="Type-B_Carboxylest/Lipase"/>
</dbReference>
<dbReference type="InterPro" id="IPR002018">
    <property type="entry name" value="CarbesteraseB"/>
</dbReference>
<dbReference type="GO" id="GO:0005576">
    <property type="term" value="C:extracellular region"/>
    <property type="evidence" value="ECO:0007669"/>
    <property type="project" value="UniProtKB-SubCell"/>
</dbReference>
<organism evidence="10 11">
    <name type="scientific">Fusarium torreyae</name>
    <dbReference type="NCBI Taxonomy" id="1237075"/>
    <lineage>
        <taxon>Eukaryota</taxon>
        <taxon>Fungi</taxon>
        <taxon>Dikarya</taxon>
        <taxon>Ascomycota</taxon>
        <taxon>Pezizomycotina</taxon>
        <taxon>Sordariomycetes</taxon>
        <taxon>Hypocreomycetidae</taxon>
        <taxon>Hypocreales</taxon>
        <taxon>Nectriaceae</taxon>
        <taxon>Fusarium</taxon>
    </lineage>
</organism>
<feature type="chain" id="PRO_5041012826" description="Carboxylic ester hydrolase" evidence="8">
    <location>
        <begin position="21"/>
        <end position="569"/>
    </location>
</feature>
<dbReference type="Pfam" id="PF00135">
    <property type="entry name" value="COesterase"/>
    <property type="match status" value="1"/>
</dbReference>
<feature type="signal peptide" evidence="8">
    <location>
        <begin position="1"/>
        <end position="20"/>
    </location>
</feature>
<protein>
    <recommendedName>
        <fullName evidence="8">Carboxylic ester hydrolase</fullName>
        <ecNumber evidence="8">3.1.1.-</ecNumber>
    </recommendedName>
</protein>
<name>A0A9W8RR84_9HYPO</name>
<evidence type="ECO:0000313" key="10">
    <source>
        <dbReference type="EMBL" id="KAJ4249865.1"/>
    </source>
</evidence>
<evidence type="ECO:0000256" key="2">
    <source>
        <dbReference type="ARBA" id="ARBA00005964"/>
    </source>
</evidence>
<dbReference type="FunFam" id="3.40.50.1820:FF:000213">
    <property type="entry name" value="Carboxylic ester hydrolase"/>
    <property type="match status" value="1"/>
</dbReference>
<sequence>MLSFDACTLALAIFAATVLAAPKQPRAGPPSVGTTLGTYVGYSFLGTDAFKGIPFASPPSGKLRLQPPEPIKEPFGTIKALKVPRACPQGGASDAPAPAPAKWMTPEVSETLANISAISSVETSQSEDCLTLNVHRPSNAKKGSNLPVLFWIYGGSFVGGSTEIYDGTQIVNFASSMGKPIIFVAANYRLGAFGFLPGKEVKEAGVGNLGLLDQRQAMKWVADNIREFGGDPDRVTIWGESAGSASVFDQLALYDGDNTYKGKALFRGAIMNSGTIVPLQSIDSSRAQNVFDTLVKQGGCAGAKDKLDCLRKLDYNDFLSAGNFILNTGNKEVPTLPYQPRPDGKTLTTSPDVLAKQGNIAPVPFITGSQEDEGTLFVLGAKLSNTSDVVRYLKNVYFTDTPRSKVEDLVNLYPDDPSAGAPFRTGGSNNIYPQFKRAAAIVGDASFSLTRRLLLDDVASVHPSTKTWSYLGIYDHLLPVIGTTHATDILPLFGFTPGFNQWSMQNYYISFVNDLDPNTSKSPLLPEWPQWSKGKELMQFGALTNTIVKDNYRQSAYKFISNNVAEFRV</sequence>
<dbReference type="InterPro" id="IPR029058">
    <property type="entry name" value="AB_hydrolase_fold"/>
</dbReference>
<dbReference type="GO" id="GO:0016787">
    <property type="term" value="F:hydrolase activity"/>
    <property type="evidence" value="ECO:0007669"/>
    <property type="project" value="UniProtKB-KW"/>
</dbReference>
<dbReference type="PROSITE" id="PS00122">
    <property type="entry name" value="CARBOXYLESTERASE_B_1"/>
    <property type="match status" value="1"/>
</dbReference>
<dbReference type="Proteomes" id="UP001152049">
    <property type="component" value="Unassembled WGS sequence"/>
</dbReference>
<dbReference type="OrthoDB" id="408631at2759"/>
<comment type="subcellular location">
    <subcellularLocation>
        <location evidence="1">Secreted</location>
    </subcellularLocation>
</comment>
<evidence type="ECO:0000256" key="8">
    <source>
        <dbReference type="RuleBase" id="RU361235"/>
    </source>
</evidence>
<feature type="domain" description="Carboxylesterase type B" evidence="9">
    <location>
        <begin position="33"/>
        <end position="559"/>
    </location>
</feature>
<evidence type="ECO:0000256" key="4">
    <source>
        <dbReference type="ARBA" id="ARBA00022729"/>
    </source>
</evidence>
<evidence type="ECO:0000256" key="6">
    <source>
        <dbReference type="ARBA" id="ARBA00023098"/>
    </source>
</evidence>
<dbReference type="Gene3D" id="3.40.50.1820">
    <property type="entry name" value="alpha/beta hydrolase"/>
    <property type="match status" value="1"/>
</dbReference>
<keyword evidence="4 8" id="KW-0732">Signal</keyword>
<comment type="similarity">
    <text evidence="2 8">Belongs to the type-B carboxylesterase/lipase family.</text>
</comment>
<dbReference type="EC" id="3.1.1.-" evidence="8"/>
<evidence type="ECO:0000313" key="11">
    <source>
        <dbReference type="Proteomes" id="UP001152049"/>
    </source>
</evidence>
<dbReference type="PANTHER" id="PTHR11559">
    <property type="entry name" value="CARBOXYLESTERASE"/>
    <property type="match status" value="1"/>
</dbReference>
<gene>
    <name evidence="10" type="ORF">NW762_012208</name>
</gene>
<keyword evidence="3" id="KW-0964">Secreted</keyword>
<keyword evidence="11" id="KW-1185">Reference proteome</keyword>